<gene>
    <name evidence="1" type="ORF">NWP23_07385</name>
</gene>
<dbReference type="AlphaFoldDB" id="A0AA43GXR4"/>
<name>A0AA43GXR4_9CYAN</name>
<reference evidence="1 2" key="1">
    <citation type="journal article" date="2023" name="J. Phycol.">
        <title>Chrysosporum ovalisporum is synonymous with the true-branching cyanobacterium Umezakia natans (Nostocales/Aphanizomenonaceae).</title>
        <authorList>
            <person name="McGregor G.B."/>
            <person name="Sendall B.C."/>
            <person name="Niiyama Y."/>
            <person name="Tuji A."/>
            <person name="Willis A."/>
        </authorList>
    </citation>
    <scope>NUCLEOTIDE SEQUENCE [LARGE SCALE GENOMIC DNA]</scope>
    <source>
        <strain evidence="1 2">FSS-62</strain>
    </source>
</reference>
<dbReference type="Proteomes" id="UP001159370">
    <property type="component" value="Unassembled WGS sequence"/>
</dbReference>
<evidence type="ECO:0000313" key="2">
    <source>
        <dbReference type="Proteomes" id="UP001159370"/>
    </source>
</evidence>
<dbReference type="EMBL" id="JANQDL010000049">
    <property type="protein sequence ID" value="MDH6063594.1"/>
    <property type="molecule type" value="Genomic_DNA"/>
</dbReference>
<evidence type="ECO:0000313" key="1">
    <source>
        <dbReference type="EMBL" id="MDH6063594.1"/>
    </source>
</evidence>
<accession>A0AA43GXR4</accession>
<sequence>MVCLLCTGISFDIACFILKQLKEQEAELFISDQGKRFMLLLSQDDSLSLVEFDRKMAIASLDEGKAVIPVWIDAIYQQLASRLPK</sequence>
<dbReference type="RefSeq" id="WP_280657070.1">
    <property type="nucleotide sequence ID" value="NZ_JANQDL010000049.1"/>
</dbReference>
<protein>
    <submittedName>
        <fullName evidence="1">Uncharacterized protein</fullName>
    </submittedName>
</protein>
<organism evidence="1 2">
    <name type="scientific">Umezakia ovalisporum FSS-62</name>
    <dbReference type="NCBI Taxonomy" id="2971776"/>
    <lineage>
        <taxon>Bacteria</taxon>
        <taxon>Bacillati</taxon>
        <taxon>Cyanobacteriota</taxon>
        <taxon>Cyanophyceae</taxon>
        <taxon>Nostocales</taxon>
        <taxon>Nodulariaceae</taxon>
        <taxon>Umezakia</taxon>
    </lineage>
</organism>
<proteinExistence type="predicted"/>
<comment type="caution">
    <text evidence="1">The sequence shown here is derived from an EMBL/GenBank/DDBJ whole genome shotgun (WGS) entry which is preliminary data.</text>
</comment>